<dbReference type="InterPro" id="IPR058647">
    <property type="entry name" value="BSH_CzcB-like"/>
</dbReference>
<dbReference type="Gene3D" id="2.40.30.170">
    <property type="match status" value="1"/>
</dbReference>
<dbReference type="GO" id="GO:0030313">
    <property type="term" value="C:cell envelope"/>
    <property type="evidence" value="ECO:0007669"/>
    <property type="project" value="TreeGrafter"/>
</dbReference>
<dbReference type="AlphaFoldDB" id="A0A4Q0PNA7"/>
<accession>A0A4Q0PNA7</accession>
<dbReference type="PANTHER" id="PTHR30097:SF4">
    <property type="entry name" value="SLR6042 PROTEIN"/>
    <property type="match status" value="1"/>
</dbReference>
<evidence type="ECO:0000313" key="6">
    <source>
        <dbReference type="EMBL" id="RXG31977.1"/>
    </source>
</evidence>
<dbReference type="GO" id="GO:0022857">
    <property type="term" value="F:transmembrane transporter activity"/>
    <property type="evidence" value="ECO:0007669"/>
    <property type="project" value="InterPro"/>
</dbReference>
<dbReference type="NCBIfam" id="TIGR01730">
    <property type="entry name" value="RND_mfp"/>
    <property type="match status" value="1"/>
</dbReference>
<gene>
    <name evidence="6" type="ORF">DSL99_1279</name>
</gene>
<dbReference type="GO" id="GO:0016020">
    <property type="term" value="C:membrane"/>
    <property type="evidence" value="ECO:0007669"/>
    <property type="project" value="InterPro"/>
</dbReference>
<evidence type="ECO:0000256" key="2">
    <source>
        <dbReference type="ARBA" id="ARBA00022448"/>
    </source>
</evidence>
<comment type="caution">
    <text evidence="6">The sequence shown here is derived from an EMBL/GenBank/DDBJ whole genome shotgun (WGS) entry which is preliminary data.</text>
</comment>
<proteinExistence type="inferred from homology"/>
<protein>
    <submittedName>
        <fullName evidence="6">Cobalt-zinc-cadmium efflux system membrane fusion protein</fullName>
    </submittedName>
</protein>
<feature type="domain" description="CzcB-like barrel-sandwich hybrid" evidence="5">
    <location>
        <begin position="78"/>
        <end position="214"/>
    </location>
</feature>
<evidence type="ECO:0000313" key="7">
    <source>
        <dbReference type="Proteomes" id="UP000290608"/>
    </source>
</evidence>
<name>A0A4Q0PNA7_9FLAO</name>
<feature type="coiled-coil region" evidence="3">
    <location>
        <begin position="103"/>
        <end position="168"/>
    </location>
</feature>
<dbReference type="SUPFAM" id="SSF111369">
    <property type="entry name" value="HlyD-like secretion proteins"/>
    <property type="match status" value="1"/>
</dbReference>
<dbReference type="Proteomes" id="UP000290608">
    <property type="component" value="Unassembled WGS sequence"/>
</dbReference>
<dbReference type="PANTHER" id="PTHR30097">
    <property type="entry name" value="CATION EFFLUX SYSTEM PROTEIN CUSB"/>
    <property type="match status" value="1"/>
</dbReference>
<reference evidence="6 7" key="1">
    <citation type="submission" date="2018-07" db="EMBL/GenBank/DDBJ databases">
        <title>Leeuwenhoekiella genomics.</title>
        <authorList>
            <person name="Tahon G."/>
            <person name="Willems A."/>
        </authorList>
    </citation>
    <scope>NUCLEOTIDE SEQUENCE [LARGE SCALE GENOMIC DNA]</scope>
    <source>
        <strain evidence="6 7">LMG 1345</strain>
    </source>
</reference>
<sequence>MSMKNLITIKLIGICLLSASILTSCKEKEKPVVESKICLSEKEVKELRPLSITNDTVVNTLRLNGVVAYNPNAVVSYVSLVGGVITNTYFTLGDNVSKNQVLAEIQSTELNGIEAELKQITANLEVAKRQLQATQGFYDDGIASEKELIAAKSEKESLEYDIEKLRTNLRLYSASQEKGVFQIKAPRSGFVVDNTISAGMQIGAEGDPLFTISDLDEVWINVNIYASDIAAVRENMPVSIKTSSYPDKVFTGKIDRISNVLEPEVNVLKGRIVLDNKDLFLKPGLHVEALVKNKSNQKAPHIPAKAVIFNNDAYFTVQLTDRCSPTVKPVQILSQDEDSFYIAAGLDEGDVIVTENALMLFESTSIIN</sequence>
<evidence type="ECO:0000256" key="3">
    <source>
        <dbReference type="SAM" id="Coils"/>
    </source>
</evidence>
<dbReference type="EMBL" id="QOVL01000005">
    <property type="protein sequence ID" value="RXG31977.1"/>
    <property type="molecule type" value="Genomic_DNA"/>
</dbReference>
<comment type="similarity">
    <text evidence="1">Belongs to the membrane fusion protein (MFP) (TC 8.A.1) family.</text>
</comment>
<dbReference type="GO" id="GO:0060003">
    <property type="term" value="P:copper ion export"/>
    <property type="evidence" value="ECO:0007669"/>
    <property type="project" value="TreeGrafter"/>
</dbReference>
<keyword evidence="3" id="KW-0175">Coiled coil</keyword>
<evidence type="ECO:0000259" key="5">
    <source>
        <dbReference type="Pfam" id="PF25973"/>
    </source>
</evidence>
<evidence type="ECO:0000256" key="1">
    <source>
        <dbReference type="ARBA" id="ARBA00009477"/>
    </source>
</evidence>
<dbReference type="Gene3D" id="2.40.420.20">
    <property type="match status" value="1"/>
</dbReference>
<dbReference type="PROSITE" id="PS51257">
    <property type="entry name" value="PROKAR_LIPOPROTEIN"/>
    <property type="match status" value="1"/>
</dbReference>
<dbReference type="InterPro" id="IPR058792">
    <property type="entry name" value="Beta-barrel_RND_2"/>
</dbReference>
<dbReference type="FunFam" id="2.40.30.170:FF:000010">
    <property type="entry name" value="Efflux RND transporter periplasmic adaptor subunit"/>
    <property type="match status" value="1"/>
</dbReference>
<evidence type="ECO:0000259" key="4">
    <source>
        <dbReference type="Pfam" id="PF25954"/>
    </source>
</evidence>
<dbReference type="InterPro" id="IPR006143">
    <property type="entry name" value="RND_pump_MFP"/>
</dbReference>
<dbReference type="Pfam" id="PF25973">
    <property type="entry name" value="BSH_CzcB"/>
    <property type="match status" value="1"/>
</dbReference>
<feature type="domain" description="CusB-like beta-barrel" evidence="4">
    <location>
        <begin position="217"/>
        <end position="292"/>
    </location>
</feature>
<dbReference type="Pfam" id="PF25954">
    <property type="entry name" value="Beta-barrel_RND_2"/>
    <property type="match status" value="1"/>
</dbReference>
<dbReference type="Gene3D" id="2.40.50.100">
    <property type="match status" value="1"/>
</dbReference>
<keyword evidence="2" id="KW-0813">Transport</keyword>
<dbReference type="GO" id="GO:0015679">
    <property type="term" value="P:plasma membrane copper ion transport"/>
    <property type="evidence" value="ECO:0007669"/>
    <property type="project" value="TreeGrafter"/>
</dbReference>
<dbReference type="InterPro" id="IPR051909">
    <property type="entry name" value="MFP_Cation_Efflux"/>
</dbReference>
<organism evidence="6 7">
    <name type="scientific">Leeuwenhoekiella marinoflava</name>
    <dbReference type="NCBI Taxonomy" id="988"/>
    <lineage>
        <taxon>Bacteria</taxon>
        <taxon>Pseudomonadati</taxon>
        <taxon>Bacteroidota</taxon>
        <taxon>Flavobacteriia</taxon>
        <taxon>Flavobacteriales</taxon>
        <taxon>Flavobacteriaceae</taxon>
        <taxon>Leeuwenhoekiella</taxon>
    </lineage>
</organism>
<dbReference type="STRING" id="1122159.SAMN02745246_01336"/>